<feature type="domain" description="NadR/Ttd14 AAA" evidence="1">
    <location>
        <begin position="200"/>
        <end position="347"/>
    </location>
</feature>
<dbReference type="InterPro" id="IPR038727">
    <property type="entry name" value="NadR/Ttd14_AAA_dom"/>
</dbReference>
<dbReference type="SUPFAM" id="SSF52374">
    <property type="entry name" value="Nucleotidylyl transferase"/>
    <property type="match status" value="1"/>
</dbReference>
<name>A0A9W6KKA9_9ACTN</name>
<dbReference type="InterPro" id="IPR052735">
    <property type="entry name" value="NAD_biosynth-regulator"/>
</dbReference>
<sequence length="364" mass="40298">MVSAATTPPPIAWYGGSFAYYDEDSTPPPSDADLDAAAGQARDERTANFTLDQFGPEPGGDGKVGVVLGRFLPVHDGHRYLIEFALAHVAELHIFVRVGDDDPIPFDVRRAWLLELFPGTAVTPVEGEREQWPERILAEVRPDYLFSGEPDGPGTAARLGAECIPVNRHLLLVSGTGIRKSPWDYERFLPPPVRAWYAARVCLIGAESTGKTTLAEGLARHYDTVWVPERLRELGPDITPATIALAARGQSAAEDLMARRAHRLVFTDTDLLAVRLWSMRLFGAAPPWLQTPEPAHLYLLCAPDRQFSGDIRRNTPAERLAFHEAIEAELVRLGRPYVTLEGDDDQRLTRAVAAVDDLRRQLWG</sequence>
<dbReference type="InterPro" id="IPR014729">
    <property type="entry name" value="Rossmann-like_a/b/a_fold"/>
</dbReference>
<comment type="caution">
    <text evidence="2">The sequence shown here is derived from an EMBL/GenBank/DDBJ whole genome shotgun (WGS) entry which is preliminary data.</text>
</comment>
<dbReference type="Gene3D" id="3.40.50.300">
    <property type="entry name" value="P-loop containing nucleotide triphosphate hydrolases"/>
    <property type="match status" value="1"/>
</dbReference>
<dbReference type="PANTHER" id="PTHR37512">
    <property type="entry name" value="TRIFUNCTIONAL NAD BIOSYNTHESIS/REGULATOR PROTEIN NADR"/>
    <property type="match status" value="1"/>
</dbReference>
<dbReference type="InterPro" id="IPR004821">
    <property type="entry name" value="Cyt_trans-like"/>
</dbReference>
<dbReference type="PANTHER" id="PTHR37512:SF1">
    <property type="entry name" value="NADR_TTD14 AAA DOMAIN-CONTAINING PROTEIN"/>
    <property type="match status" value="1"/>
</dbReference>
<gene>
    <name evidence="2" type="primary">nadR_1</name>
    <name evidence="2" type="ORF">GCM10017581_028150</name>
</gene>
<evidence type="ECO:0000313" key="3">
    <source>
        <dbReference type="Proteomes" id="UP001143480"/>
    </source>
</evidence>
<accession>A0A9W6KKA9</accession>
<dbReference type="Pfam" id="PF13521">
    <property type="entry name" value="AAA_28"/>
    <property type="match status" value="1"/>
</dbReference>
<reference evidence="2" key="2">
    <citation type="submission" date="2023-01" db="EMBL/GenBank/DDBJ databases">
        <authorList>
            <person name="Sun Q."/>
            <person name="Evtushenko L."/>
        </authorList>
    </citation>
    <scope>NUCLEOTIDE SEQUENCE</scope>
    <source>
        <strain evidence="2">VKM Ac-1321</strain>
    </source>
</reference>
<proteinExistence type="predicted"/>
<dbReference type="EMBL" id="BSFP01000013">
    <property type="protein sequence ID" value="GLL01074.1"/>
    <property type="molecule type" value="Genomic_DNA"/>
</dbReference>
<keyword evidence="3" id="KW-1185">Reference proteome</keyword>
<dbReference type="SUPFAM" id="SSF52540">
    <property type="entry name" value="P-loop containing nucleoside triphosphate hydrolases"/>
    <property type="match status" value="1"/>
</dbReference>
<dbReference type="AlphaFoldDB" id="A0A9W6KKA9"/>
<evidence type="ECO:0000313" key="2">
    <source>
        <dbReference type="EMBL" id="GLL01074.1"/>
    </source>
</evidence>
<dbReference type="Gene3D" id="3.40.50.620">
    <property type="entry name" value="HUPs"/>
    <property type="match status" value="1"/>
</dbReference>
<dbReference type="Proteomes" id="UP001143480">
    <property type="component" value="Unassembled WGS sequence"/>
</dbReference>
<protein>
    <submittedName>
        <fullName evidence="2">Transcriptional regulator NadR</fullName>
    </submittedName>
</protein>
<evidence type="ECO:0000259" key="1">
    <source>
        <dbReference type="Pfam" id="PF13521"/>
    </source>
</evidence>
<reference evidence="2" key="1">
    <citation type="journal article" date="2014" name="Int. J. Syst. Evol. Microbiol.">
        <title>Complete genome sequence of Corynebacterium casei LMG S-19264T (=DSM 44701T), isolated from a smear-ripened cheese.</title>
        <authorList>
            <consortium name="US DOE Joint Genome Institute (JGI-PGF)"/>
            <person name="Walter F."/>
            <person name="Albersmeier A."/>
            <person name="Kalinowski J."/>
            <person name="Ruckert C."/>
        </authorList>
    </citation>
    <scope>NUCLEOTIDE SEQUENCE</scope>
    <source>
        <strain evidence="2">VKM Ac-1321</strain>
    </source>
</reference>
<dbReference type="NCBIfam" id="TIGR00125">
    <property type="entry name" value="cyt_tran_rel"/>
    <property type="match status" value="1"/>
</dbReference>
<dbReference type="InterPro" id="IPR027417">
    <property type="entry name" value="P-loop_NTPase"/>
</dbReference>
<dbReference type="GO" id="GO:0003824">
    <property type="term" value="F:catalytic activity"/>
    <property type="evidence" value="ECO:0007669"/>
    <property type="project" value="InterPro"/>
</dbReference>
<organism evidence="2 3">
    <name type="scientific">Dactylosporangium matsuzakiense</name>
    <dbReference type="NCBI Taxonomy" id="53360"/>
    <lineage>
        <taxon>Bacteria</taxon>
        <taxon>Bacillati</taxon>
        <taxon>Actinomycetota</taxon>
        <taxon>Actinomycetes</taxon>
        <taxon>Micromonosporales</taxon>
        <taxon>Micromonosporaceae</taxon>
        <taxon>Dactylosporangium</taxon>
    </lineage>
</organism>